<dbReference type="Proteomes" id="UP000827976">
    <property type="component" value="Chromosome 9"/>
</dbReference>
<name>A0ACB7VGN1_DIOAL</name>
<dbReference type="EMBL" id="CM037019">
    <property type="protein sequence ID" value="KAH7672955.1"/>
    <property type="molecule type" value="Genomic_DNA"/>
</dbReference>
<evidence type="ECO:0000313" key="2">
    <source>
        <dbReference type="Proteomes" id="UP000827976"/>
    </source>
</evidence>
<organism evidence="1 2">
    <name type="scientific">Dioscorea alata</name>
    <name type="common">Purple yam</name>
    <dbReference type="NCBI Taxonomy" id="55571"/>
    <lineage>
        <taxon>Eukaryota</taxon>
        <taxon>Viridiplantae</taxon>
        <taxon>Streptophyta</taxon>
        <taxon>Embryophyta</taxon>
        <taxon>Tracheophyta</taxon>
        <taxon>Spermatophyta</taxon>
        <taxon>Magnoliopsida</taxon>
        <taxon>Liliopsida</taxon>
        <taxon>Dioscoreales</taxon>
        <taxon>Dioscoreaceae</taxon>
        <taxon>Dioscorea</taxon>
    </lineage>
</organism>
<accession>A0ACB7VGN1</accession>
<comment type="caution">
    <text evidence="1">The sequence shown here is derived from an EMBL/GenBank/DDBJ whole genome shotgun (WGS) entry which is preliminary data.</text>
</comment>
<protein>
    <submittedName>
        <fullName evidence="1">Urease accessory protein UreE C-terminal domain-containing protein</fullName>
    </submittedName>
</protein>
<proteinExistence type="predicted"/>
<reference evidence="2" key="1">
    <citation type="journal article" date="2022" name="Nat. Commun.">
        <title>Chromosome evolution and the genetic basis of agronomically important traits in greater yam.</title>
        <authorList>
            <person name="Bredeson J.V."/>
            <person name="Lyons J.B."/>
            <person name="Oniyinde I.O."/>
            <person name="Okereke N.R."/>
            <person name="Kolade O."/>
            <person name="Nnabue I."/>
            <person name="Nwadili C.O."/>
            <person name="Hribova E."/>
            <person name="Parker M."/>
            <person name="Nwogha J."/>
            <person name="Shu S."/>
            <person name="Carlson J."/>
            <person name="Kariba R."/>
            <person name="Muthemba S."/>
            <person name="Knop K."/>
            <person name="Barton G.J."/>
            <person name="Sherwood A.V."/>
            <person name="Lopez-Montes A."/>
            <person name="Asiedu R."/>
            <person name="Jamnadass R."/>
            <person name="Muchugi A."/>
            <person name="Goodstein D."/>
            <person name="Egesi C.N."/>
            <person name="Featherston J."/>
            <person name="Asfaw A."/>
            <person name="Simpson G.G."/>
            <person name="Dolezel J."/>
            <person name="Hendre P.S."/>
            <person name="Van Deynze A."/>
            <person name="Kumar P.L."/>
            <person name="Obidiegwu J.E."/>
            <person name="Bhattacharjee R."/>
            <person name="Rokhsar D.S."/>
        </authorList>
    </citation>
    <scope>NUCLEOTIDE SEQUENCE [LARGE SCALE GENOMIC DNA]</scope>
    <source>
        <strain evidence="2">cv. TDa95/00328</strain>
    </source>
</reference>
<gene>
    <name evidence="1" type="ORF">IHE45_09G090100</name>
</gene>
<keyword evidence="2" id="KW-1185">Reference proteome</keyword>
<evidence type="ECO:0000313" key="1">
    <source>
        <dbReference type="EMBL" id="KAH7672955.1"/>
    </source>
</evidence>
<sequence length="41" mass="5116">MSFHKMRAMQLIRTIWHLNRHTTLQMKCVRKWIIMLIRHGV</sequence>